<feature type="active site" evidence="3">
    <location>
        <position position="268"/>
    </location>
</feature>
<dbReference type="OrthoDB" id="660550at2759"/>
<keyword evidence="4" id="KW-0645">Protease</keyword>
<evidence type="ECO:0000256" key="3">
    <source>
        <dbReference type="PIRSR" id="PIRSR601461-1"/>
    </source>
</evidence>
<dbReference type="InterPro" id="IPR001461">
    <property type="entry name" value="Aspartic_peptidase_A1"/>
</dbReference>
<accession>A0A9P3LW42</accession>
<dbReference type="PANTHER" id="PTHR47966:SF51">
    <property type="entry name" value="BETA-SITE APP-CLEAVING ENZYME, ISOFORM A-RELATED"/>
    <property type="match status" value="1"/>
</dbReference>
<proteinExistence type="inferred from homology"/>
<feature type="domain" description="Peptidase A1" evidence="6">
    <location>
        <begin position="71"/>
        <end position="386"/>
    </location>
</feature>
<keyword evidence="8" id="KW-1185">Reference proteome</keyword>
<dbReference type="CDD" id="cd05471">
    <property type="entry name" value="pepsin_like"/>
    <property type="match status" value="1"/>
</dbReference>
<dbReference type="AlphaFoldDB" id="A0A9P3LW42"/>
<name>A0A9P3LW42_9FUNG</name>
<comment type="caution">
    <text evidence="7">The sequence shown here is derived from an EMBL/GenBank/DDBJ whole genome shotgun (WGS) entry which is preliminary data.</text>
</comment>
<evidence type="ECO:0000256" key="1">
    <source>
        <dbReference type="ARBA" id="ARBA00007447"/>
    </source>
</evidence>
<dbReference type="InterPro" id="IPR033121">
    <property type="entry name" value="PEPTIDASE_A1"/>
</dbReference>
<gene>
    <name evidence="7" type="ORF">EMPS_04772</name>
</gene>
<feature type="signal peptide" evidence="5">
    <location>
        <begin position="1"/>
        <end position="18"/>
    </location>
</feature>
<evidence type="ECO:0000256" key="5">
    <source>
        <dbReference type="SAM" id="SignalP"/>
    </source>
</evidence>
<sequence length="389" mass="40790">MVNKILPILLLSVACAFAAPTPKDGTVKATLKRPANPVQLKDVHNRDVRRWANLATGSSSSIPAINADVSYLITVGLGTPAQDVDLIFDTGSSDLWVQTANYNPKSSSTSKNLDETWTIEYGSGDASGKEYTDIATIGSYTFTQEFGIASTAEGFTGVDGLVGFGPDDLSVITNKGENIPTPVDNLYSSGQIGSDVIGVYFQPITDGGSQETNGEITFGGVDSTKYTGDITYVPITTASPANEYWGIDVSSVKYGSTSVTSTIHGIVDTGTTLILLSSTAVSALYKNISGAKLDNNSGLYTIPASEVSKLEDITFTIGGTAFTLTPSQYLIPANQVANLGGTSGDTYSWIGSLGDNESGLAFILGQKFLENFYSVFDTTNSRVGLAVAA</sequence>
<keyword evidence="2 4" id="KW-0064">Aspartyl protease</keyword>
<evidence type="ECO:0000256" key="4">
    <source>
        <dbReference type="RuleBase" id="RU000454"/>
    </source>
</evidence>
<dbReference type="SUPFAM" id="SSF50630">
    <property type="entry name" value="Acid proteases"/>
    <property type="match status" value="1"/>
</dbReference>
<keyword evidence="4" id="KW-0378">Hydrolase</keyword>
<keyword evidence="5" id="KW-0732">Signal</keyword>
<organism evidence="7 8">
    <name type="scientific">Entomortierella parvispora</name>
    <dbReference type="NCBI Taxonomy" id="205924"/>
    <lineage>
        <taxon>Eukaryota</taxon>
        <taxon>Fungi</taxon>
        <taxon>Fungi incertae sedis</taxon>
        <taxon>Mucoromycota</taxon>
        <taxon>Mortierellomycotina</taxon>
        <taxon>Mortierellomycetes</taxon>
        <taxon>Mortierellales</taxon>
        <taxon>Mortierellaceae</taxon>
        <taxon>Entomortierella</taxon>
    </lineage>
</organism>
<evidence type="ECO:0000259" key="6">
    <source>
        <dbReference type="PROSITE" id="PS51767"/>
    </source>
</evidence>
<dbReference type="EMBL" id="BQFW01000006">
    <property type="protein sequence ID" value="GJJ72415.1"/>
    <property type="molecule type" value="Genomic_DNA"/>
</dbReference>
<dbReference type="PROSITE" id="PS51767">
    <property type="entry name" value="PEPTIDASE_A1"/>
    <property type="match status" value="1"/>
</dbReference>
<comment type="similarity">
    <text evidence="1 4">Belongs to the peptidase A1 family.</text>
</comment>
<dbReference type="GO" id="GO:0004190">
    <property type="term" value="F:aspartic-type endopeptidase activity"/>
    <property type="evidence" value="ECO:0007669"/>
    <property type="project" value="UniProtKB-KW"/>
</dbReference>
<dbReference type="PROSITE" id="PS51257">
    <property type="entry name" value="PROKAR_LIPOPROTEIN"/>
    <property type="match status" value="1"/>
</dbReference>
<evidence type="ECO:0000313" key="7">
    <source>
        <dbReference type="EMBL" id="GJJ72415.1"/>
    </source>
</evidence>
<feature type="active site" evidence="3">
    <location>
        <position position="89"/>
    </location>
</feature>
<evidence type="ECO:0000256" key="2">
    <source>
        <dbReference type="ARBA" id="ARBA00022750"/>
    </source>
</evidence>
<dbReference type="Pfam" id="PF00026">
    <property type="entry name" value="Asp"/>
    <property type="match status" value="1"/>
</dbReference>
<dbReference type="InterPro" id="IPR021109">
    <property type="entry name" value="Peptidase_aspartic_dom_sf"/>
</dbReference>
<dbReference type="PANTHER" id="PTHR47966">
    <property type="entry name" value="BETA-SITE APP-CLEAVING ENZYME, ISOFORM A-RELATED"/>
    <property type="match status" value="1"/>
</dbReference>
<dbReference type="InterPro" id="IPR034164">
    <property type="entry name" value="Pepsin-like_dom"/>
</dbReference>
<dbReference type="Proteomes" id="UP000827284">
    <property type="component" value="Unassembled WGS sequence"/>
</dbReference>
<dbReference type="InterPro" id="IPR001969">
    <property type="entry name" value="Aspartic_peptidase_AS"/>
</dbReference>
<dbReference type="GO" id="GO:0006508">
    <property type="term" value="P:proteolysis"/>
    <property type="evidence" value="ECO:0007669"/>
    <property type="project" value="UniProtKB-KW"/>
</dbReference>
<dbReference type="Gene3D" id="2.40.70.10">
    <property type="entry name" value="Acid Proteases"/>
    <property type="match status" value="2"/>
</dbReference>
<feature type="chain" id="PRO_5040189150" description="Peptidase A1 domain-containing protein" evidence="5">
    <location>
        <begin position="19"/>
        <end position="389"/>
    </location>
</feature>
<reference evidence="7" key="2">
    <citation type="journal article" date="2022" name="Microbiol. Resour. Announc.">
        <title>Whole-Genome Sequence of Entomortierella parvispora E1425, a Mucoromycotan Fungus Associated with Burkholderiaceae-Related Endosymbiotic Bacteria.</title>
        <authorList>
            <person name="Herlambang A."/>
            <person name="Guo Y."/>
            <person name="Takashima Y."/>
            <person name="Narisawa K."/>
            <person name="Ohta H."/>
            <person name="Nishizawa T."/>
        </authorList>
    </citation>
    <scope>NUCLEOTIDE SEQUENCE</scope>
    <source>
        <strain evidence="7">E1425</strain>
    </source>
</reference>
<dbReference type="PROSITE" id="PS00141">
    <property type="entry name" value="ASP_PROTEASE"/>
    <property type="match status" value="2"/>
</dbReference>
<evidence type="ECO:0000313" key="8">
    <source>
        <dbReference type="Proteomes" id="UP000827284"/>
    </source>
</evidence>
<dbReference type="PRINTS" id="PR00792">
    <property type="entry name" value="PEPSIN"/>
</dbReference>
<reference evidence="7" key="1">
    <citation type="submission" date="2021-11" db="EMBL/GenBank/DDBJ databases">
        <authorList>
            <person name="Herlambang A."/>
            <person name="Guo Y."/>
            <person name="Takashima Y."/>
            <person name="Nishizawa T."/>
        </authorList>
    </citation>
    <scope>NUCLEOTIDE SEQUENCE</scope>
    <source>
        <strain evidence="7">E1425</strain>
    </source>
</reference>
<protein>
    <recommendedName>
        <fullName evidence="6">Peptidase A1 domain-containing protein</fullName>
    </recommendedName>
</protein>